<dbReference type="Pfam" id="PF00096">
    <property type="entry name" value="zf-C2H2"/>
    <property type="match status" value="1"/>
</dbReference>
<reference evidence="8 9" key="2">
    <citation type="submission" date="2019-01" db="EMBL/GenBank/DDBJ databases">
        <title>The decoding of complex shrimp genome reveals the adaptation for benthos swimmer, frequently molting mechanism and breeding impact on genome.</title>
        <authorList>
            <person name="Sun Y."/>
            <person name="Gao Y."/>
            <person name="Yu Y."/>
        </authorList>
    </citation>
    <scope>NUCLEOTIDE SEQUENCE [LARGE SCALE GENOMIC DNA]</scope>
    <source>
        <tissue evidence="8">Muscle</tissue>
    </source>
</reference>
<dbReference type="PANTHER" id="PTHR24379">
    <property type="entry name" value="KRAB AND ZINC FINGER DOMAIN-CONTAINING"/>
    <property type="match status" value="1"/>
</dbReference>
<keyword evidence="9" id="KW-1185">Reference proteome</keyword>
<keyword evidence="1" id="KW-0479">Metal-binding</keyword>
<feature type="domain" description="C2H2-type" evidence="7">
    <location>
        <begin position="325"/>
        <end position="352"/>
    </location>
</feature>
<feature type="region of interest" description="Disordered" evidence="6">
    <location>
        <begin position="96"/>
        <end position="121"/>
    </location>
</feature>
<dbReference type="EMBL" id="QCYY01003429">
    <property type="protein sequence ID" value="ROT63513.1"/>
    <property type="molecule type" value="Genomic_DNA"/>
</dbReference>
<evidence type="ECO:0000256" key="2">
    <source>
        <dbReference type="ARBA" id="ARBA00022737"/>
    </source>
</evidence>
<gene>
    <name evidence="8" type="ORF">C7M84_018582</name>
</gene>
<accession>A0A3R7LZX3</accession>
<dbReference type="PROSITE" id="PS00028">
    <property type="entry name" value="ZINC_FINGER_C2H2_1"/>
    <property type="match status" value="1"/>
</dbReference>
<dbReference type="OrthoDB" id="6077919at2759"/>
<evidence type="ECO:0000313" key="8">
    <source>
        <dbReference type="EMBL" id="ROT63513.1"/>
    </source>
</evidence>
<evidence type="ECO:0000256" key="1">
    <source>
        <dbReference type="ARBA" id="ARBA00022723"/>
    </source>
</evidence>
<evidence type="ECO:0000256" key="6">
    <source>
        <dbReference type="SAM" id="MobiDB-lite"/>
    </source>
</evidence>
<organism evidence="8 9">
    <name type="scientific">Penaeus vannamei</name>
    <name type="common">Whiteleg shrimp</name>
    <name type="synonym">Litopenaeus vannamei</name>
    <dbReference type="NCBI Taxonomy" id="6689"/>
    <lineage>
        <taxon>Eukaryota</taxon>
        <taxon>Metazoa</taxon>
        <taxon>Ecdysozoa</taxon>
        <taxon>Arthropoda</taxon>
        <taxon>Crustacea</taxon>
        <taxon>Multicrustacea</taxon>
        <taxon>Malacostraca</taxon>
        <taxon>Eumalacostraca</taxon>
        <taxon>Eucarida</taxon>
        <taxon>Decapoda</taxon>
        <taxon>Dendrobranchiata</taxon>
        <taxon>Penaeoidea</taxon>
        <taxon>Penaeidae</taxon>
        <taxon>Penaeus</taxon>
    </lineage>
</organism>
<keyword evidence="3 5" id="KW-0863">Zinc-finger</keyword>
<proteinExistence type="predicted"/>
<evidence type="ECO:0000256" key="3">
    <source>
        <dbReference type="ARBA" id="ARBA00022771"/>
    </source>
</evidence>
<feature type="region of interest" description="Disordered" evidence="6">
    <location>
        <begin position="136"/>
        <end position="240"/>
    </location>
</feature>
<dbReference type="AlphaFoldDB" id="A0A3R7LZX3"/>
<feature type="compositionally biased region" description="Low complexity" evidence="6">
    <location>
        <begin position="169"/>
        <end position="189"/>
    </location>
</feature>
<keyword evidence="4" id="KW-0862">Zinc</keyword>
<dbReference type="GO" id="GO:0005634">
    <property type="term" value="C:nucleus"/>
    <property type="evidence" value="ECO:0007669"/>
    <property type="project" value="UniProtKB-ARBA"/>
</dbReference>
<dbReference type="InterPro" id="IPR036236">
    <property type="entry name" value="Znf_C2H2_sf"/>
</dbReference>
<dbReference type="FunFam" id="3.30.160.60:FF:000446">
    <property type="entry name" value="Zinc finger protein"/>
    <property type="match status" value="2"/>
</dbReference>
<feature type="compositionally biased region" description="Basic and acidic residues" evidence="6">
    <location>
        <begin position="218"/>
        <end position="227"/>
    </location>
</feature>
<dbReference type="GO" id="GO:0008270">
    <property type="term" value="F:zinc ion binding"/>
    <property type="evidence" value="ECO:0007669"/>
    <property type="project" value="UniProtKB-KW"/>
</dbReference>
<dbReference type="PANTHER" id="PTHR24379:SF121">
    <property type="entry name" value="C2H2-TYPE DOMAIN-CONTAINING PROTEIN"/>
    <property type="match status" value="1"/>
</dbReference>
<feature type="domain" description="C2H2-type" evidence="7">
    <location>
        <begin position="353"/>
        <end position="380"/>
    </location>
</feature>
<dbReference type="SMART" id="SM00355">
    <property type="entry name" value="ZnF_C2H2"/>
    <property type="match status" value="4"/>
</dbReference>
<dbReference type="PROSITE" id="PS50157">
    <property type="entry name" value="ZINC_FINGER_C2H2_2"/>
    <property type="match status" value="3"/>
</dbReference>
<dbReference type="Proteomes" id="UP000283509">
    <property type="component" value="Unassembled WGS sequence"/>
</dbReference>
<feature type="compositionally biased region" description="Low complexity" evidence="6">
    <location>
        <begin position="107"/>
        <end position="121"/>
    </location>
</feature>
<feature type="domain" description="C2H2-type" evidence="7">
    <location>
        <begin position="296"/>
        <end position="324"/>
    </location>
</feature>
<name>A0A3R7LZX3_PENVA</name>
<evidence type="ECO:0000256" key="4">
    <source>
        <dbReference type="ARBA" id="ARBA00022833"/>
    </source>
</evidence>
<dbReference type="InterPro" id="IPR013087">
    <property type="entry name" value="Znf_C2H2_type"/>
</dbReference>
<dbReference type="SUPFAM" id="SSF57667">
    <property type="entry name" value="beta-beta-alpha zinc fingers"/>
    <property type="match status" value="1"/>
</dbReference>
<protein>
    <submittedName>
        <fullName evidence="8">Putative zinc finger protein 57-like</fullName>
    </submittedName>
</protein>
<evidence type="ECO:0000256" key="5">
    <source>
        <dbReference type="PROSITE-ProRule" id="PRU00042"/>
    </source>
</evidence>
<comment type="caution">
    <text evidence="8">The sequence shown here is derived from an EMBL/GenBank/DDBJ whole genome shotgun (WGS) entry which is preliminary data.</text>
</comment>
<sequence length="420" mass="45167">MVGGRAACLPAARRASAATGAQPGVEMWAGHASGGERRHSARPTAIEGRGGVWAGSRLSGSRAWWKWPCWLRHEAPAPAGAAVTCRGEWCGVVRLREPPPLRPPARPRSSSATSAGRASSGRATCSCTCAATRARSRTRARAAPTAPRSAPTSPSTCASTRARSRTRVRTATTAPPTRRPSRTTSCCTTGAPSRRAAPPRQHCRTRGRTAPAGGPRAATERDCESWRRGRRRRASEAALARGRKPEGRRCTVGKPSVNAACRPSRSSLPCCLCRALTLLSVAGRGARRGGLGGGRLVCPLCPRSFASAAELGRHTAAAHRLDKLYWCQQCHYRSDSKSNLLRHLRTHTGEKRHACPVCPYRAGQRSDLRRHLRVHALRRAHNALQCRLCDFTTPTPVAFALHILEAHSKGGAHDPLQDDT</sequence>
<feature type="compositionally biased region" description="Low complexity" evidence="6">
    <location>
        <begin position="141"/>
        <end position="161"/>
    </location>
</feature>
<feature type="compositionally biased region" description="Low complexity" evidence="6">
    <location>
        <begin position="208"/>
        <end position="217"/>
    </location>
</feature>
<keyword evidence="2" id="KW-0677">Repeat</keyword>
<evidence type="ECO:0000259" key="7">
    <source>
        <dbReference type="PROSITE" id="PS50157"/>
    </source>
</evidence>
<evidence type="ECO:0000313" key="9">
    <source>
        <dbReference type="Proteomes" id="UP000283509"/>
    </source>
</evidence>
<reference evidence="8 9" key="1">
    <citation type="submission" date="2018-04" db="EMBL/GenBank/DDBJ databases">
        <authorList>
            <person name="Zhang X."/>
            <person name="Yuan J."/>
            <person name="Li F."/>
            <person name="Xiang J."/>
        </authorList>
    </citation>
    <scope>NUCLEOTIDE SEQUENCE [LARGE SCALE GENOMIC DNA]</scope>
    <source>
        <tissue evidence="8">Muscle</tissue>
    </source>
</reference>
<dbReference type="Gene3D" id="3.30.160.60">
    <property type="entry name" value="Classic Zinc Finger"/>
    <property type="match status" value="2"/>
</dbReference>